<dbReference type="Pfam" id="PF00999">
    <property type="entry name" value="Na_H_Exchanger"/>
    <property type="match status" value="1"/>
</dbReference>
<feature type="transmembrane region" description="Helical" evidence="8">
    <location>
        <begin position="6"/>
        <end position="25"/>
    </location>
</feature>
<dbReference type="Gene3D" id="1.20.1530.20">
    <property type="match status" value="1"/>
</dbReference>
<evidence type="ECO:0000256" key="6">
    <source>
        <dbReference type="ARBA" id="ARBA00023065"/>
    </source>
</evidence>
<keyword evidence="4 8" id="KW-0812">Transmembrane</keyword>
<reference evidence="10 11" key="1">
    <citation type="submission" date="2023-07" db="EMBL/GenBank/DDBJ databases">
        <title>Sorghum-associated microbial communities from plants grown in Nebraska, USA.</title>
        <authorList>
            <person name="Schachtman D."/>
        </authorList>
    </citation>
    <scope>NUCLEOTIDE SEQUENCE [LARGE SCALE GENOMIC DNA]</scope>
    <source>
        <strain evidence="10 11">4099</strain>
    </source>
</reference>
<sequence length="397" mass="43344">MHAVTTMEVFLIAMAIIFCVPFLIWRLGRTDYVAPLVVVQIITGILLGPGILGAAFPGYYAFVFTPDVVTILNGLGAWAVMLFVLIAGIELDLSKAWTNRRESGITAGLALGVPLVFGALAAVGMLRFPGWIGAEGANWQFIVGVGMACAVTALPILILLMEKLDILRQPIGQRILRYASLDDIAIWGVLALVLVDWERIGRQVGFLLAFAVACVLFRRLMRAIPERDRWYVMLIWLAVCAFGADWSGLHFMVGAFLAGVVIDADWFDQDDMDRLRHNVLLVMMPVFFLSTGLRTEWNVGGATVFIAAIVLLVASVAGKLAGVHMAGRILKWQPGEASLIGWLLQTKALIMIIFANILLDKAIISSATFTGLLLMAVMSTMLTIPMATPRLRKMVGK</sequence>
<name>A0ABU1XW46_9GAMM</name>
<evidence type="ECO:0000313" key="11">
    <source>
        <dbReference type="Proteomes" id="UP001256588"/>
    </source>
</evidence>
<feature type="transmembrane region" description="Helical" evidence="8">
    <location>
        <begin position="339"/>
        <end position="357"/>
    </location>
</feature>
<evidence type="ECO:0000256" key="4">
    <source>
        <dbReference type="ARBA" id="ARBA00022692"/>
    </source>
</evidence>
<evidence type="ECO:0000259" key="9">
    <source>
        <dbReference type="Pfam" id="PF00999"/>
    </source>
</evidence>
<protein>
    <submittedName>
        <fullName evidence="10">Kef-type K+ transport system membrane component KefB</fullName>
    </submittedName>
</protein>
<evidence type="ECO:0000256" key="8">
    <source>
        <dbReference type="SAM" id="Phobius"/>
    </source>
</evidence>
<feature type="transmembrane region" description="Helical" evidence="8">
    <location>
        <begin position="138"/>
        <end position="160"/>
    </location>
</feature>
<keyword evidence="3" id="KW-0050">Antiport</keyword>
<comment type="caution">
    <text evidence="10">The sequence shown here is derived from an EMBL/GenBank/DDBJ whole genome shotgun (WGS) entry which is preliminary data.</text>
</comment>
<dbReference type="InterPro" id="IPR050794">
    <property type="entry name" value="CPA2_transporter"/>
</dbReference>
<feature type="transmembrane region" description="Helical" evidence="8">
    <location>
        <begin position="275"/>
        <end position="293"/>
    </location>
</feature>
<proteinExistence type="predicted"/>
<dbReference type="PANTHER" id="PTHR32468:SF0">
    <property type="entry name" value="K(+)_H(+) ANTIPORTER 1"/>
    <property type="match status" value="1"/>
</dbReference>
<evidence type="ECO:0000256" key="5">
    <source>
        <dbReference type="ARBA" id="ARBA00022989"/>
    </source>
</evidence>
<dbReference type="EMBL" id="JAVDWO010000006">
    <property type="protein sequence ID" value="MDR7192976.1"/>
    <property type="molecule type" value="Genomic_DNA"/>
</dbReference>
<organism evidence="10 11">
    <name type="scientific">Luteimonas terrae</name>
    <dbReference type="NCBI Taxonomy" id="1530191"/>
    <lineage>
        <taxon>Bacteria</taxon>
        <taxon>Pseudomonadati</taxon>
        <taxon>Pseudomonadota</taxon>
        <taxon>Gammaproteobacteria</taxon>
        <taxon>Lysobacterales</taxon>
        <taxon>Lysobacteraceae</taxon>
        <taxon>Luteimonas</taxon>
    </lineage>
</organism>
<dbReference type="InterPro" id="IPR006153">
    <property type="entry name" value="Cation/H_exchanger_TM"/>
</dbReference>
<feature type="transmembrane region" description="Helical" evidence="8">
    <location>
        <begin position="105"/>
        <end position="126"/>
    </location>
</feature>
<feature type="transmembrane region" description="Helical" evidence="8">
    <location>
        <begin position="299"/>
        <end position="318"/>
    </location>
</feature>
<dbReference type="RefSeq" id="WP_310234592.1">
    <property type="nucleotide sequence ID" value="NZ_JAVDWO010000006.1"/>
</dbReference>
<feature type="transmembrane region" description="Helical" evidence="8">
    <location>
        <begin position="200"/>
        <end position="217"/>
    </location>
</feature>
<dbReference type="PANTHER" id="PTHR32468">
    <property type="entry name" value="CATION/H + ANTIPORTER"/>
    <property type="match status" value="1"/>
</dbReference>
<keyword evidence="11" id="KW-1185">Reference proteome</keyword>
<keyword evidence="2" id="KW-0813">Transport</keyword>
<dbReference type="InterPro" id="IPR038770">
    <property type="entry name" value="Na+/solute_symporter_sf"/>
</dbReference>
<feature type="transmembrane region" description="Helical" evidence="8">
    <location>
        <begin position="229"/>
        <end position="244"/>
    </location>
</feature>
<evidence type="ECO:0000256" key="3">
    <source>
        <dbReference type="ARBA" id="ARBA00022449"/>
    </source>
</evidence>
<feature type="transmembrane region" description="Helical" evidence="8">
    <location>
        <begin position="68"/>
        <end position="93"/>
    </location>
</feature>
<feature type="domain" description="Cation/H+ exchanger transmembrane" evidence="9">
    <location>
        <begin position="16"/>
        <end position="384"/>
    </location>
</feature>
<keyword evidence="7 8" id="KW-0472">Membrane</keyword>
<feature type="transmembrane region" description="Helical" evidence="8">
    <location>
        <begin position="32"/>
        <end position="56"/>
    </location>
</feature>
<comment type="subcellular location">
    <subcellularLocation>
        <location evidence="1">Membrane</location>
        <topology evidence="1">Multi-pass membrane protein</topology>
    </subcellularLocation>
</comment>
<evidence type="ECO:0000256" key="1">
    <source>
        <dbReference type="ARBA" id="ARBA00004141"/>
    </source>
</evidence>
<feature type="transmembrane region" description="Helical" evidence="8">
    <location>
        <begin position="363"/>
        <end position="384"/>
    </location>
</feature>
<accession>A0ABU1XW46</accession>
<evidence type="ECO:0000256" key="7">
    <source>
        <dbReference type="ARBA" id="ARBA00023136"/>
    </source>
</evidence>
<evidence type="ECO:0000313" key="10">
    <source>
        <dbReference type="EMBL" id="MDR7192976.1"/>
    </source>
</evidence>
<dbReference type="Proteomes" id="UP001256588">
    <property type="component" value="Unassembled WGS sequence"/>
</dbReference>
<keyword evidence="6" id="KW-0406">Ion transport</keyword>
<keyword evidence="5 8" id="KW-1133">Transmembrane helix</keyword>
<evidence type="ECO:0000256" key="2">
    <source>
        <dbReference type="ARBA" id="ARBA00022448"/>
    </source>
</evidence>
<gene>
    <name evidence="10" type="ORF">J2W68_001704</name>
</gene>
<feature type="transmembrane region" description="Helical" evidence="8">
    <location>
        <begin position="175"/>
        <end position="194"/>
    </location>
</feature>